<evidence type="ECO:0000256" key="2">
    <source>
        <dbReference type="SAM" id="Phobius"/>
    </source>
</evidence>
<dbReference type="PATRIC" id="fig|362787.3.peg.2048"/>
<evidence type="ECO:0000313" key="4">
    <source>
        <dbReference type="Proteomes" id="UP000031465"/>
    </source>
</evidence>
<protein>
    <submittedName>
        <fullName evidence="3">Uncharacterized protein</fullName>
    </submittedName>
</protein>
<feature type="region of interest" description="Disordered" evidence="1">
    <location>
        <begin position="1"/>
        <end position="21"/>
    </location>
</feature>
<gene>
    <name evidence="3" type="ORF">DB44_GD00070</name>
</gene>
<name>A0A0C1JU03_9BACT</name>
<dbReference type="EMBL" id="JSAN01000149">
    <property type="protein sequence ID" value="KIC70732.1"/>
    <property type="molecule type" value="Genomic_DNA"/>
</dbReference>
<comment type="caution">
    <text evidence="3">The sequence shown here is derived from an EMBL/GenBank/DDBJ whole genome shotgun (WGS) entry which is preliminary data.</text>
</comment>
<evidence type="ECO:0000256" key="1">
    <source>
        <dbReference type="SAM" id="MobiDB-lite"/>
    </source>
</evidence>
<feature type="transmembrane region" description="Helical" evidence="2">
    <location>
        <begin position="41"/>
        <end position="61"/>
    </location>
</feature>
<keyword evidence="2" id="KW-0472">Membrane</keyword>
<sequence>MQRRKKMEPSQNHWEESETSHEMEIYGDPEIASFDAKIPRFLVLTYWILPFWGIISLYYFWNGSIGWFDRGSWKQLQIAANTTFPIENQNDAINKKIDEVEKE</sequence>
<proteinExistence type="predicted"/>
<dbReference type="AlphaFoldDB" id="A0A0C1JU03"/>
<evidence type="ECO:0000313" key="3">
    <source>
        <dbReference type="EMBL" id="KIC70732.1"/>
    </source>
</evidence>
<keyword evidence="2" id="KW-1133">Transmembrane helix</keyword>
<accession>A0A0C1JU03</accession>
<keyword evidence="2" id="KW-0812">Transmembrane</keyword>
<dbReference type="Proteomes" id="UP000031465">
    <property type="component" value="Unassembled WGS sequence"/>
</dbReference>
<organism evidence="3 4">
    <name type="scientific">Candidatus Protochlamydia amoebophila</name>
    <dbReference type="NCBI Taxonomy" id="362787"/>
    <lineage>
        <taxon>Bacteria</taxon>
        <taxon>Pseudomonadati</taxon>
        <taxon>Chlamydiota</taxon>
        <taxon>Chlamydiia</taxon>
        <taxon>Parachlamydiales</taxon>
        <taxon>Parachlamydiaceae</taxon>
        <taxon>Candidatus Protochlamydia</taxon>
    </lineage>
</organism>
<reference evidence="3 4" key="1">
    <citation type="journal article" date="2014" name="Mol. Biol. Evol.">
        <title>Massive expansion of Ubiquitination-related gene families within the Chlamydiae.</title>
        <authorList>
            <person name="Domman D."/>
            <person name="Collingro A."/>
            <person name="Lagkouvardos I."/>
            <person name="Gehre L."/>
            <person name="Weinmaier T."/>
            <person name="Rattei T."/>
            <person name="Subtil A."/>
            <person name="Horn M."/>
        </authorList>
    </citation>
    <scope>NUCLEOTIDE SEQUENCE [LARGE SCALE GENOMIC DNA]</scope>
    <source>
        <strain evidence="3 4">EI2</strain>
    </source>
</reference>